<proteinExistence type="inferred from homology"/>
<evidence type="ECO:0000259" key="13">
    <source>
        <dbReference type="Pfam" id="PF05192"/>
    </source>
</evidence>
<dbReference type="GO" id="GO:0006312">
    <property type="term" value="P:mitotic recombination"/>
    <property type="evidence" value="ECO:0007669"/>
    <property type="project" value="TreeGrafter"/>
</dbReference>
<dbReference type="InterPro" id="IPR016151">
    <property type="entry name" value="DNA_mismatch_repair_MutS_N"/>
</dbReference>
<comment type="caution">
    <text evidence="14">The sequence shown here is derived from an EMBL/GenBank/DDBJ whole genome shotgun (WGS) entry which is preliminary data.</text>
</comment>
<evidence type="ECO:0000256" key="7">
    <source>
        <dbReference type="ARBA" id="ARBA00023204"/>
    </source>
</evidence>
<evidence type="ECO:0000256" key="5">
    <source>
        <dbReference type="ARBA" id="ARBA00022840"/>
    </source>
</evidence>
<keyword evidence="3" id="KW-0547">Nucleotide-binding</keyword>
<dbReference type="Proteomes" id="UP000187455">
    <property type="component" value="Unassembled WGS sequence"/>
</dbReference>
<dbReference type="InterPro" id="IPR036678">
    <property type="entry name" value="MutS_con_dom_sf"/>
</dbReference>
<dbReference type="InterPro" id="IPR007695">
    <property type="entry name" value="DNA_mismatch_repair_MutS-lik_N"/>
</dbReference>
<evidence type="ECO:0000256" key="3">
    <source>
        <dbReference type="ARBA" id="ARBA00022741"/>
    </source>
</evidence>
<dbReference type="Pfam" id="PF05192">
    <property type="entry name" value="MutS_III"/>
    <property type="match status" value="1"/>
</dbReference>
<keyword evidence="7" id="KW-0234">DNA repair</keyword>
<dbReference type="SUPFAM" id="SSF48334">
    <property type="entry name" value="DNA repair protein MutS, domain III"/>
    <property type="match status" value="1"/>
</dbReference>
<dbReference type="FunFam" id="3.40.1170.10:FF:000004">
    <property type="entry name" value="DNA mismatch repair protein"/>
    <property type="match status" value="1"/>
</dbReference>
<dbReference type="InterPro" id="IPR045076">
    <property type="entry name" value="MutS"/>
</dbReference>
<feature type="domain" description="DNA mismatch repair protein MutS core" evidence="13">
    <location>
        <begin position="625"/>
        <end position="672"/>
    </location>
</feature>
<evidence type="ECO:0000313" key="15">
    <source>
        <dbReference type="Proteomes" id="UP000187455"/>
    </source>
</evidence>
<keyword evidence="6" id="KW-0238">DNA-binding</keyword>
<dbReference type="OrthoDB" id="10252754at2759"/>
<sequence>MPKIKKESKTQQTLSSYFNVVPKKLNLKDSAPAQDNNCGDLLDKTQPISSLIHINNPDTTNSILKLKEIFLKETNLNNSKSSQYSLYSNSVTENQISLENDANENFDLLHIEDGKESCESINNSKKKLSLLNSFAFNKTSKGIDSMVTDNMEIKKRSTSQIEDDIELFSSKPKKILKEALIPDKKNSIAESILVEDSDQDQDLISLRNRKASETDKSTKNEIKSNSSTSPLFINQKNVKYTPLELQYLRIKNANPKLLLAVEVGYKFVFYDKDAEIASKILGIYISQKQNFSSCSVPVHRIMLHVRRLVYAGFKVGIVRQTETVAMKSNSSNKSGPFQRDLCEVYSRGTLIGEIGSEFESSDNPSEKILSDNSKDTGGFIFCVADNLIDTKGNCKIGIVAVDPSTGDIIYDEFLDDYTRTELETRLSHIQPVELVLSDDLSAGSNKMCVAKSSFNSCRIERMSNLSPDVAVGKIVDEFTSISAFNAIEQVVSEFGSVVSCALEILIRYLKVYNLETLFCTNSSGVDQRGFRENMSQDEFTQIFGREIEKISTSAVSSKVFSKFYDISYMRLDSKALESLLVIKTSTDQNYGSTTISSQPDSIYNEYKSKNRPIGSNFDSTINCADNLYDLINHAITQLGQRTLRKWILKPLQDSKMIRDRLEIVSLIVESEKLLSASGKSKKIDFLLEYEAKSNGESIGDSSYNGDTIAFSWILDKIKGLLRTIVDVESGLSRLRVGKVCNT</sequence>
<dbReference type="GO" id="GO:0006298">
    <property type="term" value="P:mismatch repair"/>
    <property type="evidence" value="ECO:0007669"/>
    <property type="project" value="InterPro"/>
</dbReference>
<evidence type="ECO:0000313" key="14">
    <source>
        <dbReference type="EMBL" id="OLY81175.1"/>
    </source>
</evidence>
<dbReference type="GO" id="GO:0005634">
    <property type="term" value="C:nucleus"/>
    <property type="evidence" value="ECO:0007669"/>
    <property type="project" value="TreeGrafter"/>
</dbReference>
<dbReference type="Gene3D" id="3.40.1170.10">
    <property type="entry name" value="DNA repair protein MutS, domain I"/>
    <property type="match status" value="1"/>
</dbReference>
<dbReference type="PANTHER" id="PTHR11361">
    <property type="entry name" value="DNA MISMATCH REPAIR PROTEIN MUTS FAMILY MEMBER"/>
    <property type="match status" value="1"/>
</dbReference>
<dbReference type="EMBL" id="LSSL01002695">
    <property type="protein sequence ID" value="OLY81175.1"/>
    <property type="molecule type" value="Genomic_DNA"/>
</dbReference>
<dbReference type="PANTHER" id="PTHR11361:SF122">
    <property type="entry name" value="DNA MISMATCH REPAIR PROTEIN MSH3"/>
    <property type="match status" value="1"/>
</dbReference>
<evidence type="ECO:0000256" key="9">
    <source>
        <dbReference type="ARBA" id="ARBA00073774"/>
    </source>
</evidence>
<comment type="similarity">
    <text evidence="1">Belongs to the DNA mismatch repair MutS family. MSH3 subfamily.</text>
</comment>
<evidence type="ECO:0000256" key="1">
    <source>
        <dbReference type="ARBA" id="ARBA00007094"/>
    </source>
</evidence>
<dbReference type="Gene3D" id="1.10.1420.10">
    <property type="match status" value="1"/>
</dbReference>
<dbReference type="Pfam" id="PF01624">
    <property type="entry name" value="MutS_I"/>
    <property type="match status" value="1"/>
</dbReference>
<dbReference type="GO" id="GO:0030983">
    <property type="term" value="F:mismatched DNA binding"/>
    <property type="evidence" value="ECO:0007669"/>
    <property type="project" value="InterPro"/>
</dbReference>
<gene>
    <name evidence="14" type="ORF">AYI68_g4720</name>
</gene>
<dbReference type="GO" id="GO:0140664">
    <property type="term" value="F:ATP-dependent DNA damage sensor activity"/>
    <property type="evidence" value="ECO:0007669"/>
    <property type="project" value="InterPro"/>
</dbReference>
<protein>
    <recommendedName>
        <fullName evidence="2 9">DNA mismatch repair protein MSH3</fullName>
    </recommendedName>
    <alternativeName>
        <fullName evidence="2 9">DNA mismatch repair protein MSH3</fullName>
    </alternativeName>
</protein>
<feature type="region of interest" description="Disordered" evidence="10">
    <location>
        <begin position="207"/>
        <end position="226"/>
    </location>
</feature>
<feature type="domain" description="DNA mismatch repair protein MutS-like N-terminal" evidence="11">
    <location>
        <begin position="241"/>
        <end position="351"/>
    </location>
</feature>
<feature type="compositionally biased region" description="Basic and acidic residues" evidence="10">
    <location>
        <begin position="210"/>
        <end position="222"/>
    </location>
</feature>
<dbReference type="Pfam" id="PF05188">
    <property type="entry name" value="MutS_II"/>
    <property type="match status" value="1"/>
</dbReference>
<evidence type="ECO:0000259" key="11">
    <source>
        <dbReference type="Pfam" id="PF01624"/>
    </source>
</evidence>
<evidence type="ECO:0000256" key="8">
    <source>
        <dbReference type="ARBA" id="ARBA00025902"/>
    </source>
</evidence>
<dbReference type="SUPFAM" id="SSF55271">
    <property type="entry name" value="DNA repair protein MutS, domain I"/>
    <property type="match status" value="1"/>
</dbReference>
<keyword evidence="5" id="KW-0067">ATP-binding</keyword>
<dbReference type="InterPro" id="IPR007860">
    <property type="entry name" value="DNA_mmatch_repair_MutS_con_dom"/>
</dbReference>
<dbReference type="InterPro" id="IPR007696">
    <property type="entry name" value="DNA_mismatch_repair_MutS_core"/>
</dbReference>
<keyword evidence="15" id="KW-1185">Reference proteome</keyword>
<reference evidence="14 15" key="1">
    <citation type="journal article" date="2016" name="Mol. Biol. Evol.">
        <title>Genome-Wide Survey of Gut Fungi (Harpellales) Reveals the First Horizontally Transferred Ubiquitin Gene from a Mosquito Host.</title>
        <authorList>
            <person name="Wang Y."/>
            <person name="White M.M."/>
            <person name="Kvist S."/>
            <person name="Moncalvo J.M."/>
        </authorList>
    </citation>
    <scope>NUCLEOTIDE SEQUENCE [LARGE SCALE GENOMIC DNA]</scope>
    <source>
        <strain evidence="14 15">ALG-7-W6</strain>
    </source>
</reference>
<accession>A0A1R0GWD6</accession>
<organism evidence="14 15">
    <name type="scientific">Smittium mucronatum</name>
    <dbReference type="NCBI Taxonomy" id="133383"/>
    <lineage>
        <taxon>Eukaryota</taxon>
        <taxon>Fungi</taxon>
        <taxon>Fungi incertae sedis</taxon>
        <taxon>Zoopagomycota</taxon>
        <taxon>Kickxellomycotina</taxon>
        <taxon>Harpellomycetes</taxon>
        <taxon>Harpellales</taxon>
        <taxon>Legeriomycetaceae</taxon>
        <taxon>Smittium</taxon>
    </lineage>
</organism>
<evidence type="ECO:0000256" key="2">
    <source>
        <dbReference type="ARBA" id="ARBA00022151"/>
    </source>
</evidence>
<dbReference type="InterPro" id="IPR036187">
    <property type="entry name" value="DNA_mismatch_repair_MutS_sf"/>
</dbReference>
<name>A0A1R0GWD6_9FUNG</name>
<comment type="subunit">
    <text evidence="8">Heterodimer consisting of MSH2-MSH3 (MutS beta). Forms a ternary complex with MutL alpha (MLH1-PMS1).</text>
</comment>
<evidence type="ECO:0000256" key="10">
    <source>
        <dbReference type="SAM" id="MobiDB-lite"/>
    </source>
</evidence>
<dbReference type="InterPro" id="IPR017261">
    <property type="entry name" value="DNA_mismatch_repair_MutS/MSH"/>
</dbReference>
<evidence type="ECO:0000256" key="4">
    <source>
        <dbReference type="ARBA" id="ARBA00022763"/>
    </source>
</evidence>
<dbReference type="PIRSF" id="PIRSF037677">
    <property type="entry name" value="DNA_mis_repair_Msh6"/>
    <property type="match status" value="1"/>
</dbReference>
<feature type="domain" description="DNA mismatch repair protein MutS connector" evidence="12">
    <location>
        <begin position="381"/>
        <end position="515"/>
    </location>
</feature>
<dbReference type="GO" id="GO:0005524">
    <property type="term" value="F:ATP binding"/>
    <property type="evidence" value="ECO:0007669"/>
    <property type="project" value="UniProtKB-KW"/>
</dbReference>
<dbReference type="AlphaFoldDB" id="A0A1R0GWD6"/>
<dbReference type="Gene3D" id="3.30.420.110">
    <property type="entry name" value="MutS, connector domain"/>
    <property type="match status" value="1"/>
</dbReference>
<dbReference type="STRING" id="133383.A0A1R0GWD6"/>
<evidence type="ECO:0000256" key="6">
    <source>
        <dbReference type="ARBA" id="ARBA00023125"/>
    </source>
</evidence>
<evidence type="ECO:0000259" key="12">
    <source>
        <dbReference type="Pfam" id="PF05188"/>
    </source>
</evidence>
<keyword evidence="4" id="KW-0227">DNA damage</keyword>